<evidence type="ECO:0000313" key="2">
    <source>
        <dbReference type="Proteomes" id="UP000005262"/>
    </source>
</evidence>
<sequence length="35" mass="4051">MLLKNANFKLFVANVLRNSIEDIITEALKYVIINE</sequence>
<dbReference type="KEGG" id="dmi:Desmer_2362"/>
<accession>J7IR42</accession>
<keyword evidence="2" id="KW-1185">Reference proteome</keyword>
<reference evidence="2" key="2">
    <citation type="submission" date="2012-08" db="EMBL/GenBank/DDBJ databases">
        <title>Finished genome of Desulfosporosinus meridiei DSM 13257.</title>
        <authorList>
            <person name="Huntemann M."/>
            <person name="Wei C.-L."/>
            <person name="Han J."/>
            <person name="Detter J.C."/>
            <person name="Han C."/>
            <person name="Davenport K."/>
            <person name="Daligault H."/>
            <person name="Erkkila T."/>
            <person name="Gu W."/>
            <person name="Munk A.C.C."/>
            <person name="Teshima H."/>
            <person name="Xu Y."/>
            <person name="Chain P."/>
            <person name="Tapia R."/>
            <person name="Chen A."/>
            <person name="Krypides N."/>
            <person name="Mavromatis K."/>
            <person name="Markowitz V."/>
            <person name="Szeto E."/>
            <person name="Ivanova N."/>
            <person name="Mikhailova N."/>
            <person name="Ovchinnikova G."/>
            <person name="Pagani I."/>
            <person name="Pati A."/>
            <person name="Goodwin L."/>
            <person name="Peters L."/>
            <person name="Pitluck S."/>
            <person name="Woyke T."/>
            <person name="Pester M."/>
            <person name="Spring S."/>
            <person name="Ollivier B."/>
            <person name="Rattei T."/>
            <person name="Klenk H.-P."/>
            <person name="Wagner M."/>
            <person name="Loy A."/>
        </authorList>
    </citation>
    <scope>NUCLEOTIDE SEQUENCE [LARGE SCALE GENOMIC DNA]</scope>
    <source>
        <strain evidence="2">ATCC BAA-275 / DSM 13257 / NCIMB 13706 / S10</strain>
    </source>
</reference>
<protein>
    <submittedName>
        <fullName evidence="1">Uncharacterized protein</fullName>
    </submittedName>
</protein>
<dbReference type="HOGENOM" id="CLU_3364610_0_0_9"/>
<dbReference type="EMBL" id="CP003629">
    <property type="protein sequence ID" value="AFQ44287.1"/>
    <property type="molecule type" value="Genomic_DNA"/>
</dbReference>
<evidence type="ECO:0000313" key="1">
    <source>
        <dbReference type="EMBL" id="AFQ44287.1"/>
    </source>
</evidence>
<organism evidence="1 2">
    <name type="scientific">Desulfosporosinus meridiei (strain ATCC BAA-275 / DSM 13257 / KCTC 12902 / NCIMB 13706 / S10)</name>
    <dbReference type="NCBI Taxonomy" id="768704"/>
    <lineage>
        <taxon>Bacteria</taxon>
        <taxon>Bacillati</taxon>
        <taxon>Bacillota</taxon>
        <taxon>Clostridia</taxon>
        <taxon>Eubacteriales</taxon>
        <taxon>Desulfitobacteriaceae</taxon>
        <taxon>Desulfosporosinus</taxon>
    </lineage>
</organism>
<reference evidence="1 2" key="1">
    <citation type="journal article" date="2012" name="J. Bacteriol.">
        <title>Complete genome sequences of Desulfosporosinus orientis DSM765T, Desulfosporosinus youngiae DSM17734T, Desulfosporosinus meridiei DSM13257T, and Desulfosporosinus acidiphilus DSM22704T.</title>
        <authorList>
            <person name="Pester M."/>
            <person name="Brambilla E."/>
            <person name="Alazard D."/>
            <person name="Rattei T."/>
            <person name="Weinmaier T."/>
            <person name="Han J."/>
            <person name="Lucas S."/>
            <person name="Lapidus A."/>
            <person name="Cheng J.F."/>
            <person name="Goodwin L."/>
            <person name="Pitluck S."/>
            <person name="Peters L."/>
            <person name="Ovchinnikova G."/>
            <person name="Teshima H."/>
            <person name="Detter J.C."/>
            <person name="Han C.S."/>
            <person name="Tapia R."/>
            <person name="Land M.L."/>
            <person name="Hauser L."/>
            <person name="Kyrpides N.C."/>
            <person name="Ivanova N.N."/>
            <person name="Pagani I."/>
            <person name="Huntmann M."/>
            <person name="Wei C.L."/>
            <person name="Davenport K.W."/>
            <person name="Daligault H."/>
            <person name="Chain P.S."/>
            <person name="Chen A."/>
            <person name="Mavromatis K."/>
            <person name="Markowitz V."/>
            <person name="Szeto E."/>
            <person name="Mikhailova N."/>
            <person name="Pati A."/>
            <person name="Wagner M."/>
            <person name="Woyke T."/>
            <person name="Ollivier B."/>
            <person name="Klenk H.P."/>
            <person name="Spring S."/>
            <person name="Loy A."/>
        </authorList>
    </citation>
    <scope>NUCLEOTIDE SEQUENCE [LARGE SCALE GENOMIC DNA]</scope>
    <source>
        <strain evidence="2">ATCC BAA-275 / DSM 13257 / NCIMB 13706 / S10</strain>
    </source>
</reference>
<dbReference type="Proteomes" id="UP000005262">
    <property type="component" value="Chromosome"/>
</dbReference>
<name>J7IR42_DESMD</name>
<dbReference type="AlphaFoldDB" id="J7IR42"/>
<gene>
    <name evidence="1" type="ordered locus">Desmer_2362</name>
</gene>
<proteinExistence type="predicted"/>